<keyword evidence="2" id="KW-1185">Reference proteome</keyword>
<evidence type="ECO:0000313" key="2">
    <source>
        <dbReference type="Proteomes" id="UP000324738"/>
    </source>
</evidence>
<dbReference type="EMBL" id="VTWH01000006">
    <property type="protein sequence ID" value="KAA0968175.1"/>
    <property type="molecule type" value="Genomic_DNA"/>
</dbReference>
<accession>A0A5B0DQC5</accession>
<dbReference type="OrthoDB" id="8115427at2"/>
<name>A0A5B0DQC5_9HYPH</name>
<proteinExistence type="predicted"/>
<organism evidence="1 2">
    <name type="scientific">Aureimonas fodinaquatilis</name>
    <dbReference type="NCBI Taxonomy" id="2565783"/>
    <lineage>
        <taxon>Bacteria</taxon>
        <taxon>Pseudomonadati</taxon>
        <taxon>Pseudomonadota</taxon>
        <taxon>Alphaproteobacteria</taxon>
        <taxon>Hyphomicrobiales</taxon>
        <taxon>Aurantimonadaceae</taxon>
        <taxon>Aureimonas</taxon>
    </lineage>
</organism>
<sequence length="109" mass="11953">MRAAFPRSATLVSASSQAGFCPAGFPAGEAEKAEKAERAEGKIKEDGTMSGRFWKLLLSAHWLGARFRHHGFEGPGAAISRKALALQGFERHHRPISACFRRFSLESRP</sequence>
<protein>
    <submittedName>
        <fullName evidence="1">Uncharacterized protein</fullName>
    </submittedName>
</protein>
<dbReference type="AlphaFoldDB" id="A0A5B0DQC5"/>
<comment type="caution">
    <text evidence="1">The sequence shown here is derived from an EMBL/GenBank/DDBJ whole genome shotgun (WGS) entry which is preliminary data.</text>
</comment>
<dbReference type="RefSeq" id="WP_149301693.1">
    <property type="nucleotide sequence ID" value="NZ_VTWH01000006.1"/>
</dbReference>
<evidence type="ECO:0000313" key="1">
    <source>
        <dbReference type="EMBL" id="KAA0968175.1"/>
    </source>
</evidence>
<gene>
    <name evidence="1" type="ORF">FPY71_17780</name>
</gene>
<reference evidence="1 2" key="1">
    <citation type="submission" date="2019-08" db="EMBL/GenBank/DDBJ databases">
        <title>Aureimonas fodiniaquatilis sp. nov., isolated from a coal mine wastewater.</title>
        <authorList>
            <person name="Kim W."/>
        </authorList>
    </citation>
    <scope>NUCLEOTIDE SEQUENCE [LARGE SCALE GENOMIC DNA]</scope>
    <source>
        <strain evidence="1 2">CAU 1482</strain>
    </source>
</reference>
<dbReference type="Proteomes" id="UP000324738">
    <property type="component" value="Unassembled WGS sequence"/>
</dbReference>